<dbReference type="PANTHER" id="PTHR30371:SF4">
    <property type="entry name" value="SEC-INDEPENDENT PROTEIN TRANSLOCASE PROTEIN TATCD"/>
    <property type="match status" value="1"/>
</dbReference>
<feature type="transmembrane region" description="Helical" evidence="5">
    <location>
        <begin position="104"/>
        <end position="134"/>
    </location>
</feature>
<dbReference type="PANTHER" id="PTHR30371">
    <property type="entry name" value="SEC-INDEPENDENT PROTEIN TRANSLOCASE PROTEIN TATC"/>
    <property type="match status" value="1"/>
</dbReference>
<feature type="transmembrane region" description="Helical" evidence="5">
    <location>
        <begin position="65"/>
        <end position="92"/>
    </location>
</feature>
<dbReference type="RefSeq" id="WP_110396420.1">
    <property type="nucleotide sequence ID" value="NZ_JADIJL010000025.1"/>
</dbReference>
<keyword evidence="4 5" id="KW-0472">Membrane</keyword>
<keyword evidence="5" id="KW-0813">Transport</keyword>
<feature type="transmembrane region" description="Helical" evidence="5">
    <location>
        <begin position="215"/>
        <end position="234"/>
    </location>
</feature>
<dbReference type="HAMAP" id="MF_00902">
    <property type="entry name" value="TatC"/>
    <property type="match status" value="1"/>
</dbReference>
<protein>
    <recommendedName>
        <fullName evidence="5">Sec-independent protein translocase protein TatC</fullName>
    </recommendedName>
</protein>
<dbReference type="InterPro" id="IPR019820">
    <property type="entry name" value="Sec-indep_translocase_CS"/>
</dbReference>
<comment type="function">
    <text evidence="5">Part of the twin-arginine translocation (Tat) system that transports large folded proteins containing a characteristic twin-arginine motif in their signal peptide across membranes.</text>
</comment>
<dbReference type="AlphaFoldDB" id="A0A2V3VTD8"/>
<dbReference type="InterPro" id="IPR002033">
    <property type="entry name" value="TatC"/>
</dbReference>
<sequence length="250" mass="28855">MSTSENGKEMNIVGHLSELRNRLMITGVAFIGFFILGFIYIKEIYQFFEHDIGFQLTITSPGDIVWIYFSIAGLIAIVATLPVLSLQLWLFIKPGLTKPERRTSLSYIPAIFLLFVLGLVFGYFMFIKLILPFLLSLNDGMFNELFTVEKYFRFLFQVTIPFAILFEIPIIIMFLTSLGIITPTFLRKMRKYAYFILLIVGALVTPPDIVLQIAVAIPLFILYEISIYLSVIVYRKKIRRHKEYMENGVS</sequence>
<dbReference type="PROSITE" id="PS01218">
    <property type="entry name" value="TATC"/>
    <property type="match status" value="1"/>
</dbReference>
<dbReference type="GO" id="GO:0009977">
    <property type="term" value="F:proton motive force dependent protein transmembrane transporter activity"/>
    <property type="evidence" value="ECO:0007669"/>
    <property type="project" value="TreeGrafter"/>
</dbReference>
<evidence type="ECO:0000256" key="2">
    <source>
        <dbReference type="ARBA" id="ARBA00022692"/>
    </source>
</evidence>
<organism evidence="6 7">
    <name type="scientific">Pseudogracilibacillus auburnensis</name>
    <dbReference type="NCBI Taxonomy" id="1494959"/>
    <lineage>
        <taxon>Bacteria</taxon>
        <taxon>Bacillati</taxon>
        <taxon>Bacillota</taxon>
        <taxon>Bacilli</taxon>
        <taxon>Bacillales</taxon>
        <taxon>Bacillaceae</taxon>
        <taxon>Pseudogracilibacillus</taxon>
    </lineage>
</organism>
<name>A0A2V3VTD8_9BACI</name>
<evidence type="ECO:0000256" key="5">
    <source>
        <dbReference type="HAMAP-Rule" id="MF_00902"/>
    </source>
</evidence>
<feature type="transmembrane region" description="Helical" evidence="5">
    <location>
        <begin position="154"/>
        <end position="180"/>
    </location>
</feature>
<evidence type="ECO:0000313" key="7">
    <source>
        <dbReference type="Proteomes" id="UP000247978"/>
    </source>
</evidence>
<reference evidence="6 7" key="1">
    <citation type="submission" date="2018-05" db="EMBL/GenBank/DDBJ databases">
        <title>Genomic Encyclopedia of Type Strains, Phase IV (KMG-IV): sequencing the most valuable type-strain genomes for metagenomic binning, comparative biology and taxonomic classification.</title>
        <authorList>
            <person name="Goeker M."/>
        </authorList>
    </citation>
    <scope>NUCLEOTIDE SEQUENCE [LARGE SCALE GENOMIC DNA]</scope>
    <source>
        <strain evidence="6 7">DSM 28556</strain>
    </source>
</reference>
<evidence type="ECO:0000256" key="3">
    <source>
        <dbReference type="ARBA" id="ARBA00022989"/>
    </source>
</evidence>
<keyword evidence="2 5" id="KW-0812">Transmembrane</keyword>
<evidence type="ECO:0000256" key="1">
    <source>
        <dbReference type="ARBA" id="ARBA00004141"/>
    </source>
</evidence>
<evidence type="ECO:0000313" key="6">
    <source>
        <dbReference type="EMBL" id="PXW85163.1"/>
    </source>
</evidence>
<dbReference type="OrthoDB" id="9777044at2"/>
<feature type="transmembrane region" description="Helical" evidence="5">
    <location>
        <begin position="21"/>
        <end position="41"/>
    </location>
</feature>
<accession>A0A2V3VTD8</accession>
<keyword evidence="7" id="KW-1185">Reference proteome</keyword>
<proteinExistence type="inferred from homology"/>
<comment type="subunit">
    <text evidence="5">Forms a complex with TatA.</text>
</comment>
<dbReference type="GO" id="GO:0065002">
    <property type="term" value="P:intracellular protein transmembrane transport"/>
    <property type="evidence" value="ECO:0007669"/>
    <property type="project" value="TreeGrafter"/>
</dbReference>
<evidence type="ECO:0000256" key="4">
    <source>
        <dbReference type="ARBA" id="ARBA00023136"/>
    </source>
</evidence>
<comment type="caution">
    <text evidence="6">The sequence shown here is derived from an EMBL/GenBank/DDBJ whole genome shotgun (WGS) entry which is preliminary data.</text>
</comment>
<keyword evidence="3 5" id="KW-1133">Transmembrane helix</keyword>
<feature type="transmembrane region" description="Helical" evidence="5">
    <location>
        <begin position="192"/>
        <end position="209"/>
    </location>
</feature>
<dbReference type="GO" id="GO:0033281">
    <property type="term" value="C:TAT protein transport complex"/>
    <property type="evidence" value="ECO:0007669"/>
    <property type="project" value="UniProtKB-UniRule"/>
</dbReference>
<gene>
    <name evidence="5" type="primary">tatC</name>
    <name evidence="6" type="ORF">DFR56_112141</name>
</gene>
<dbReference type="GO" id="GO:0043953">
    <property type="term" value="P:protein transport by the Tat complex"/>
    <property type="evidence" value="ECO:0007669"/>
    <property type="project" value="UniProtKB-UniRule"/>
</dbReference>
<dbReference type="EMBL" id="QJJQ01000012">
    <property type="protein sequence ID" value="PXW85163.1"/>
    <property type="molecule type" value="Genomic_DNA"/>
</dbReference>
<dbReference type="Proteomes" id="UP000247978">
    <property type="component" value="Unassembled WGS sequence"/>
</dbReference>
<keyword evidence="5" id="KW-1003">Cell membrane</keyword>
<comment type="similarity">
    <text evidence="5">Belongs to the TatC family.</text>
</comment>
<dbReference type="Pfam" id="PF00902">
    <property type="entry name" value="TatC"/>
    <property type="match status" value="1"/>
</dbReference>
<keyword evidence="5" id="KW-0653">Protein transport</keyword>
<comment type="subcellular location">
    <subcellularLocation>
        <location evidence="5">Cell membrane</location>
        <topology evidence="5">Multi-pass membrane protein</topology>
    </subcellularLocation>
    <subcellularLocation>
        <location evidence="1">Membrane</location>
        <topology evidence="1">Multi-pass membrane protein</topology>
    </subcellularLocation>
</comment>
<dbReference type="NCBIfam" id="TIGR00945">
    <property type="entry name" value="tatC"/>
    <property type="match status" value="1"/>
</dbReference>
<dbReference type="PRINTS" id="PR01840">
    <property type="entry name" value="TATCFAMILY"/>
</dbReference>
<keyword evidence="5" id="KW-0811">Translocation</keyword>